<keyword evidence="3" id="KW-1185">Reference proteome</keyword>
<dbReference type="AlphaFoldDB" id="A0AAE1TQ44"/>
<organism evidence="2 3">
    <name type="scientific">Petrolisthes manimaculis</name>
    <dbReference type="NCBI Taxonomy" id="1843537"/>
    <lineage>
        <taxon>Eukaryota</taxon>
        <taxon>Metazoa</taxon>
        <taxon>Ecdysozoa</taxon>
        <taxon>Arthropoda</taxon>
        <taxon>Crustacea</taxon>
        <taxon>Multicrustacea</taxon>
        <taxon>Malacostraca</taxon>
        <taxon>Eumalacostraca</taxon>
        <taxon>Eucarida</taxon>
        <taxon>Decapoda</taxon>
        <taxon>Pleocyemata</taxon>
        <taxon>Anomura</taxon>
        <taxon>Galatheoidea</taxon>
        <taxon>Porcellanidae</taxon>
        <taxon>Petrolisthes</taxon>
    </lineage>
</organism>
<comment type="caution">
    <text evidence="2">The sequence shown here is derived from an EMBL/GenBank/DDBJ whole genome shotgun (WGS) entry which is preliminary data.</text>
</comment>
<reference evidence="2" key="1">
    <citation type="submission" date="2023-11" db="EMBL/GenBank/DDBJ databases">
        <title>Genome assemblies of two species of porcelain crab, Petrolisthes cinctipes and Petrolisthes manimaculis (Anomura: Porcellanidae).</title>
        <authorList>
            <person name="Angst P."/>
        </authorList>
    </citation>
    <scope>NUCLEOTIDE SEQUENCE</scope>
    <source>
        <strain evidence="2">PB745_02</strain>
        <tissue evidence="2">Gill</tissue>
    </source>
</reference>
<gene>
    <name evidence="2" type="ORF">Pmani_033722</name>
</gene>
<accession>A0AAE1TQ44</accession>
<sequence>MTDSGASSPPTTTQTADDKSLSLLDTYNVQKSEKVDYRRSGKRTDAASKSKNEEKVDYRGSGKRTDVASKSKSEERVDKRNEGIIQSVSNSVEGSVLFVPSPLTRHSAFQPLVMRNSD</sequence>
<evidence type="ECO:0000256" key="1">
    <source>
        <dbReference type="SAM" id="MobiDB-lite"/>
    </source>
</evidence>
<dbReference type="Proteomes" id="UP001292094">
    <property type="component" value="Unassembled WGS sequence"/>
</dbReference>
<feature type="region of interest" description="Disordered" evidence="1">
    <location>
        <begin position="1"/>
        <end position="81"/>
    </location>
</feature>
<feature type="compositionally biased region" description="Polar residues" evidence="1">
    <location>
        <begin position="1"/>
        <end position="15"/>
    </location>
</feature>
<protein>
    <submittedName>
        <fullName evidence="2">Uncharacterized protein</fullName>
    </submittedName>
</protein>
<evidence type="ECO:0000313" key="3">
    <source>
        <dbReference type="Proteomes" id="UP001292094"/>
    </source>
</evidence>
<dbReference type="EMBL" id="JAWZYT010004509">
    <property type="protein sequence ID" value="KAK4293597.1"/>
    <property type="molecule type" value="Genomic_DNA"/>
</dbReference>
<feature type="compositionally biased region" description="Basic and acidic residues" evidence="1">
    <location>
        <begin position="31"/>
        <end position="81"/>
    </location>
</feature>
<evidence type="ECO:0000313" key="2">
    <source>
        <dbReference type="EMBL" id="KAK4293597.1"/>
    </source>
</evidence>
<name>A0AAE1TQ44_9EUCA</name>
<proteinExistence type="predicted"/>